<organism evidence="1 2">
    <name type="scientific">Purpureocillium lilacinum</name>
    <name type="common">Paecilomyces lilacinus</name>
    <dbReference type="NCBI Taxonomy" id="33203"/>
    <lineage>
        <taxon>Eukaryota</taxon>
        <taxon>Fungi</taxon>
        <taxon>Dikarya</taxon>
        <taxon>Ascomycota</taxon>
        <taxon>Pezizomycotina</taxon>
        <taxon>Sordariomycetes</taxon>
        <taxon>Hypocreomycetidae</taxon>
        <taxon>Hypocreales</taxon>
        <taxon>Ophiocordycipitaceae</taxon>
        <taxon>Purpureocillium</taxon>
    </lineage>
</organism>
<dbReference type="EMBL" id="JBGNUJ010000004">
    <property type="protein sequence ID" value="KAL3960077.1"/>
    <property type="molecule type" value="Genomic_DNA"/>
</dbReference>
<protein>
    <submittedName>
        <fullName evidence="1">Uncharacterized protein</fullName>
    </submittedName>
</protein>
<gene>
    <name evidence="1" type="ORF">ACCO45_005194</name>
</gene>
<reference evidence="1" key="1">
    <citation type="submission" date="2024-12" db="EMBL/GenBank/DDBJ databases">
        <title>Comparative genomics and development of molecular markers within Purpureocillium lilacinum and among Purpureocillium species.</title>
        <authorList>
            <person name="Yeh Z.-Y."/>
            <person name="Ni N.-T."/>
            <person name="Lo P.-H."/>
            <person name="Mushyakhwo K."/>
            <person name="Lin C.-F."/>
            <person name="Nai Y.-S."/>
        </authorList>
    </citation>
    <scope>NUCLEOTIDE SEQUENCE</scope>
    <source>
        <strain evidence="1">NCHU-NPUST-175</strain>
    </source>
</reference>
<evidence type="ECO:0000313" key="1">
    <source>
        <dbReference type="EMBL" id="KAL3960077.1"/>
    </source>
</evidence>
<evidence type="ECO:0000313" key="2">
    <source>
        <dbReference type="Proteomes" id="UP001638806"/>
    </source>
</evidence>
<sequence length="114" mass="12120">MSTATSSAPAKHEARLALSPTLASPGSFDLDVTECVNRTAPQASVTPPHPRSQCSLRGEAATACPVRSSLFHGYVRRAGTAPHTRRRTRSRAGTSHGLAVVLPLVYFRQLLVGD</sequence>
<comment type="caution">
    <text evidence="1">The sequence shown here is derived from an EMBL/GenBank/DDBJ whole genome shotgun (WGS) entry which is preliminary data.</text>
</comment>
<dbReference type="Proteomes" id="UP001638806">
    <property type="component" value="Unassembled WGS sequence"/>
</dbReference>
<keyword evidence="2" id="KW-1185">Reference proteome</keyword>
<name>A0ACC4DVX4_PURLI</name>
<proteinExistence type="predicted"/>
<accession>A0ACC4DVX4</accession>